<evidence type="ECO:0000313" key="2">
    <source>
        <dbReference type="EMBL" id="CAH2093596.1"/>
    </source>
</evidence>
<dbReference type="AlphaFoldDB" id="A0AAU9U3E2"/>
<comment type="caution">
    <text evidence="2">The sequence shown here is derived from an EMBL/GenBank/DDBJ whole genome shotgun (WGS) entry which is preliminary data.</text>
</comment>
<dbReference type="EMBL" id="CAKOGL010000013">
    <property type="protein sequence ID" value="CAH2093596.1"/>
    <property type="molecule type" value="Genomic_DNA"/>
</dbReference>
<gene>
    <name evidence="2" type="ORF">EEDITHA_LOCUS9248</name>
</gene>
<sequence>MFVTTSHFIILALFLQMFENVHCKVIKFEEIPFKSGELTLKFVPNKGPSSEDLGKILLMLRDDRPAPKVESGKAVPDSTPVPVIVNKFGIASGKCPSGYKWIGIACVKN</sequence>
<feature type="signal peptide" evidence="1">
    <location>
        <begin position="1"/>
        <end position="23"/>
    </location>
</feature>
<keyword evidence="3" id="KW-1185">Reference proteome</keyword>
<name>A0AAU9U3E2_EUPED</name>
<feature type="chain" id="PRO_5043695444" evidence="1">
    <location>
        <begin position="24"/>
        <end position="109"/>
    </location>
</feature>
<dbReference type="Proteomes" id="UP001153954">
    <property type="component" value="Unassembled WGS sequence"/>
</dbReference>
<organism evidence="2 3">
    <name type="scientific">Euphydryas editha</name>
    <name type="common">Edith's checkerspot</name>
    <dbReference type="NCBI Taxonomy" id="104508"/>
    <lineage>
        <taxon>Eukaryota</taxon>
        <taxon>Metazoa</taxon>
        <taxon>Ecdysozoa</taxon>
        <taxon>Arthropoda</taxon>
        <taxon>Hexapoda</taxon>
        <taxon>Insecta</taxon>
        <taxon>Pterygota</taxon>
        <taxon>Neoptera</taxon>
        <taxon>Endopterygota</taxon>
        <taxon>Lepidoptera</taxon>
        <taxon>Glossata</taxon>
        <taxon>Ditrysia</taxon>
        <taxon>Papilionoidea</taxon>
        <taxon>Nymphalidae</taxon>
        <taxon>Nymphalinae</taxon>
        <taxon>Euphydryas</taxon>
    </lineage>
</organism>
<accession>A0AAU9U3E2</accession>
<evidence type="ECO:0000313" key="3">
    <source>
        <dbReference type="Proteomes" id="UP001153954"/>
    </source>
</evidence>
<keyword evidence="1" id="KW-0732">Signal</keyword>
<evidence type="ECO:0000256" key="1">
    <source>
        <dbReference type="SAM" id="SignalP"/>
    </source>
</evidence>
<reference evidence="2" key="1">
    <citation type="submission" date="2022-03" db="EMBL/GenBank/DDBJ databases">
        <authorList>
            <person name="Tunstrom K."/>
        </authorList>
    </citation>
    <scope>NUCLEOTIDE SEQUENCE</scope>
</reference>
<proteinExistence type="predicted"/>
<protein>
    <submittedName>
        <fullName evidence="2">Uncharacterized protein</fullName>
    </submittedName>
</protein>